<dbReference type="RefSeq" id="WP_127164245.1">
    <property type="nucleotide sequence ID" value="NZ_CP029822.1"/>
</dbReference>
<dbReference type="EMBL" id="CP029822">
    <property type="protein sequence ID" value="AZS51495.1"/>
    <property type="molecule type" value="Genomic_DNA"/>
</dbReference>
<accession>A0A451ENY7</accession>
<dbReference type="GO" id="GO:0003676">
    <property type="term" value="F:nucleic acid binding"/>
    <property type="evidence" value="ECO:0007669"/>
    <property type="project" value="InterPro"/>
</dbReference>
<reference evidence="2" key="1">
    <citation type="submission" date="2018-06" db="EMBL/GenBank/DDBJ databases">
        <title>Complete genome of Pseudomonas insecticola strain QZS01.</title>
        <authorList>
            <person name="Wang J."/>
            <person name="Su Q."/>
        </authorList>
    </citation>
    <scope>NUCLEOTIDE SEQUENCE [LARGE SCALE GENOMIC DNA]</scope>
    <source>
        <strain evidence="2">QZS01</strain>
    </source>
</reference>
<evidence type="ECO:0000313" key="1">
    <source>
        <dbReference type="EMBL" id="AZS51495.1"/>
    </source>
</evidence>
<dbReference type="InterPro" id="IPR036397">
    <property type="entry name" value="RNaseH_sf"/>
</dbReference>
<dbReference type="KEGG" id="emo:DM558_12265"/>
<evidence type="ECO:0000313" key="2">
    <source>
        <dbReference type="Proteomes" id="UP000273143"/>
    </source>
</evidence>
<dbReference type="Gene3D" id="3.30.420.10">
    <property type="entry name" value="Ribonuclease H-like superfamily/Ribonuclease H"/>
    <property type="match status" value="1"/>
</dbReference>
<keyword evidence="2" id="KW-1185">Reference proteome</keyword>
<sequence length="134" mass="15519">MPFSRLMYLVKQLFIGCLEVRAARYGRKNADYYFRSVGKGITAKHILERVEVDHTPLDIMVVNEETGIVEGRPYLTCLLDVKSRMPLDMEIGFEPPSVLSVMKALKQAIWFKDWINEAYPTIKIYGLLMVFLTR</sequence>
<name>A0A451ENY7_9GAMM</name>
<dbReference type="Proteomes" id="UP000273143">
    <property type="component" value="Chromosome"/>
</dbReference>
<protein>
    <submittedName>
        <fullName evidence="1">Uncharacterized protein</fullName>
    </submittedName>
</protein>
<organism evidence="1 2">
    <name type="scientific">Entomomonas moraniae</name>
    <dbReference type="NCBI Taxonomy" id="2213226"/>
    <lineage>
        <taxon>Bacteria</taxon>
        <taxon>Pseudomonadati</taxon>
        <taxon>Pseudomonadota</taxon>
        <taxon>Gammaproteobacteria</taxon>
        <taxon>Pseudomonadales</taxon>
        <taxon>Pseudomonadaceae</taxon>
        <taxon>Entomomonas</taxon>
    </lineage>
</organism>
<dbReference type="AlphaFoldDB" id="A0A451ENY7"/>
<gene>
    <name evidence="1" type="ORF">DM558_12265</name>
</gene>
<proteinExistence type="predicted"/>